<comment type="caution">
    <text evidence="2">The sequence shown here is derived from an EMBL/GenBank/DDBJ whole genome shotgun (WGS) entry which is preliminary data.</text>
</comment>
<keyword evidence="1" id="KW-0472">Membrane</keyword>
<reference evidence="2 3" key="1">
    <citation type="submission" date="2019-10" db="EMBL/GenBank/DDBJ databases">
        <title>Unraveling microbial dark matter from salterns through culturing: the case of the genus Halosegnis.</title>
        <authorList>
            <person name="Duran-Viseras A."/>
            <person name="Andrei A.-S."/>
            <person name="Vera-Gargallo B."/>
            <person name="Ghai R."/>
            <person name="Sanchez-Porro C."/>
            <person name="Ventosa A."/>
        </authorList>
    </citation>
    <scope>NUCLEOTIDE SEQUENCE [LARGE SCALE GENOMIC DNA]</scope>
    <source>
        <strain evidence="2 3">F17-44</strain>
    </source>
</reference>
<organism evidence="2 3">
    <name type="scientific">Halosegnis rubeus</name>
    <dbReference type="NCBI Taxonomy" id="2212850"/>
    <lineage>
        <taxon>Archaea</taxon>
        <taxon>Methanobacteriati</taxon>
        <taxon>Methanobacteriota</taxon>
        <taxon>Stenosarchaea group</taxon>
        <taxon>Halobacteria</taxon>
        <taxon>Halobacteriales</taxon>
        <taxon>Natronomonadaceae</taxon>
        <taxon>Halosegnis</taxon>
    </lineage>
</organism>
<name>A0A5N5U6I8_9EURY</name>
<gene>
    <name evidence="2" type="ORF">DMP03_09805</name>
</gene>
<protein>
    <submittedName>
        <fullName evidence="2">Uncharacterized protein</fullName>
    </submittedName>
</protein>
<keyword evidence="1" id="KW-0812">Transmembrane</keyword>
<sequence length="80" mass="8267">MVGPISSEERDSFAFRVKAGLTAIVALSAGLIAVQAEASPVAVVVATLAGVVVGAPLIWLAIPGSGGRQRRDPPNREFRK</sequence>
<proteinExistence type="predicted"/>
<keyword evidence="1" id="KW-1133">Transmembrane helix</keyword>
<feature type="transmembrane region" description="Helical" evidence="1">
    <location>
        <begin position="12"/>
        <end position="34"/>
    </location>
</feature>
<dbReference type="EMBL" id="QJOW01000004">
    <property type="protein sequence ID" value="KAB7514174.1"/>
    <property type="molecule type" value="Genomic_DNA"/>
</dbReference>
<dbReference type="Proteomes" id="UP000326302">
    <property type="component" value="Unassembled WGS sequence"/>
</dbReference>
<evidence type="ECO:0000313" key="2">
    <source>
        <dbReference type="EMBL" id="KAB7514174.1"/>
    </source>
</evidence>
<dbReference type="AlphaFoldDB" id="A0A5N5U6I8"/>
<dbReference type="OrthoDB" id="330458at2157"/>
<evidence type="ECO:0000256" key="1">
    <source>
        <dbReference type="SAM" id="Phobius"/>
    </source>
</evidence>
<feature type="transmembrane region" description="Helical" evidence="1">
    <location>
        <begin position="40"/>
        <end position="62"/>
    </location>
</feature>
<accession>A0A5N5U6I8</accession>
<dbReference type="RefSeq" id="WP_152120511.1">
    <property type="nucleotide sequence ID" value="NZ_QJOW01000004.1"/>
</dbReference>
<evidence type="ECO:0000313" key="3">
    <source>
        <dbReference type="Proteomes" id="UP000326302"/>
    </source>
</evidence>